<dbReference type="InterPro" id="IPR017871">
    <property type="entry name" value="ABC_transporter-like_CS"/>
</dbReference>
<dbReference type="GO" id="GO:0016887">
    <property type="term" value="F:ATP hydrolysis activity"/>
    <property type="evidence" value="ECO:0007669"/>
    <property type="project" value="InterPro"/>
</dbReference>
<evidence type="ECO:0000259" key="4">
    <source>
        <dbReference type="PROSITE" id="PS50893"/>
    </source>
</evidence>
<proteinExistence type="inferred from homology"/>
<dbReference type="NCBIfam" id="TIGR01978">
    <property type="entry name" value="sufC"/>
    <property type="match status" value="1"/>
</dbReference>
<keyword evidence="3" id="KW-0067">ATP-binding</keyword>
<dbReference type="InterPro" id="IPR010230">
    <property type="entry name" value="FeS-cluster_ATPase_SufC"/>
</dbReference>
<dbReference type="InterPro" id="IPR027417">
    <property type="entry name" value="P-loop_NTPase"/>
</dbReference>
<name>A0A3E4QR36_9ACTN</name>
<dbReference type="EMBL" id="QSRJ01000008">
    <property type="protein sequence ID" value="RGL09656.1"/>
    <property type="molecule type" value="Genomic_DNA"/>
</dbReference>
<feature type="domain" description="ABC transporter" evidence="4">
    <location>
        <begin position="9"/>
        <end position="250"/>
    </location>
</feature>
<comment type="caution">
    <text evidence="5">The sequence shown here is derived from an EMBL/GenBank/DDBJ whole genome shotgun (WGS) entry which is preliminary data.</text>
</comment>
<accession>A0A3E4QR36</accession>
<evidence type="ECO:0000256" key="2">
    <source>
        <dbReference type="ARBA" id="ARBA00022741"/>
    </source>
</evidence>
<dbReference type="CDD" id="cd03217">
    <property type="entry name" value="ABC_FeS_Assembly"/>
    <property type="match status" value="1"/>
</dbReference>
<dbReference type="GO" id="GO:0005524">
    <property type="term" value="F:ATP binding"/>
    <property type="evidence" value="ECO:0007669"/>
    <property type="project" value="UniProtKB-KW"/>
</dbReference>
<dbReference type="PROSITE" id="PS00211">
    <property type="entry name" value="ABC_TRANSPORTER_1"/>
    <property type="match status" value="1"/>
</dbReference>
<dbReference type="Proteomes" id="UP000260943">
    <property type="component" value="Unassembled WGS sequence"/>
</dbReference>
<reference evidence="5 6" key="1">
    <citation type="submission" date="2018-08" db="EMBL/GenBank/DDBJ databases">
        <title>A genome reference for cultivated species of the human gut microbiota.</title>
        <authorList>
            <person name="Zou Y."/>
            <person name="Xue W."/>
            <person name="Luo G."/>
        </authorList>
    </citation>
    <scope>NUCLEOTIDE SEQUENCE [LARGE SCALE GENOMIC DNA]</scope>
    <source>
        <strain evidence="5 6">TF08-14</strain>
    </source>
</reference>
<dbReference type="SMART" id="SM00382">
    <property type="entry name" value="AAA"/>
    <property type="match status" value="1"/>
</dbReference>
<dbReference type="PANTHER" id="PTHR43204">
    <property type="entry name" value="ABC TRANSPORTER I FAMILY MEMBER 6, CHLOROPLASTIC"/>
    <property type="match status" value="1"/>
</dbReference>
<comment type="similarity">
    <text evidence="1">Belongs to the ABC transporter superfamily. Ycf16 family.</text>
</comment>
<dbReference type="PANTHER" id="PTHR43204:SF1">
    <property type="entry name" value="ABC TRANSPORTER I FAMILY MEMBER 6, CHLOROPLASTIC"/>
    <property type="match status" value="1"/>
</dbReference>
<protein>
    <submittedName>
        <fullName evidence="5">Fe-S cluster assembly ATPase SufC</fullName>
    </submittedName>
</protein>
<evidence type="ECO:0000256" key="3">
    <source>
        <dbReference type="ARBA" id="ARBA00022840"/>
    </source>
</evidence>
<organism evidence="5 6">
    <name type="scientific">Collinsella tanakaei</name>
    <dbReference type="NCBI Taxonomy" id="626935"/>
    <lineage>
        <taxon>Bacteria</taxon>
        <taxon>Bacillati</taxon>
        <taxon>Actinomycetota</taxon>
        <taxon>Coriobacteriia</taxon>
        <taxon>Coriobacteriales</taxon>
        <taxon>Coriobacteriaceae</taxon>
        <taxon>Collinsella</taxon>
    </lineage>
</organism>
<dbReference type="Pfam" id="PF00005">
    <property type="entry name" value="ABC_tran"/>
    <property type="match status" value="1"/>
</dbReference>
<dbReference type="SUPFAM" id="SSF52540">
    <property type="entry name" value="P-loop containing nucleoside triphosphate hydrolases"/>
    <property type="match status" value="1"/>
</dbReference>
<keyword evidence="2" id="KW-0547">Nucleotide-binding</keyword>
<dbReference type="AlphaFoldDB" id="A0A3E4QR36"/>
<dbReference type="RefSeq" id="WP_117679800.1">
    <property type="nucleotide sequence ID" value="NZ_QSRJ01000008.1"/>
</dbReference>
<evidence type="ECO:0000313" key="5">
    <source>
        <dbReference type="EMBL" id="RGL09656.1"/>
    </source>
</evidence>
<evidence type="ECO:0000313" key="6">
    <source>
        <dbReference type="Proteomes" id="UP000260943"/>
    </source>
</evidence>
<dbReference type="PROSITE" id="PS50893">
    <property type="entry name" value="ABC_TRANSPORTER_2"/>
    <property type="match status" value="1"/>
</dbReference>
<dbReference type="Gene3D" id="3.40.50.300">
    <property type="entry name" value="P-loop containing nucleotide triphosphate hydrolases"/>
    <property type="match status" value="1"/>
</dbReference>
<evidence type="ECO:0000256" key="1">
    <source>
        <dbReference type="ARBA" id="ARBA00006216"/>
    </source>
</evidence>
<dbReference type="InterPro" id="IPR003593">
    <property type="entry name" value="AAA+_ATPase"/>
</dbReference>
<gene>
    <name evidence="5" type="primary">sufC</name>
    <name evidence="5" type="ORF">DXC81_07120</name>
</gene>
<sequence>MTTTADSLLSVRGLTASVDEKTILHGVNLDVAAGETHVLMGPNGAGKSTLGHLVMGDPAYSVDEGSIFFDGQDVTELSCDKRSRAGLFLSFQAPVEIPGVPLSSFLRATIAGREGLEMKGKQFRRRVTELAGELNMDVSYLNRELGVGFSGGEKKKVEMLQLLLLQPKLAILDETDSGLDVDALGVVSRGMDAYRKQTDGSLLIITHNTRILEHLKVDRVHVMVNGRIVREDDASLIPWIDANGFDTFEREAAAQLEAERAEHEGEPSRDAAIDAVRAAASSLGAGMVQSLRATLDGAGDACDNADAR</sequence>
<dbReference type="InterPro" id="IPR003439">
    <property type="entry name" value="ABC_transporter-like_ATP-bd"/>
</dbReference>